<dbReference type="CDD" id="cd06850">
    <property type="entry name" value="biotinyl_domain"/>
    <property type="match status" value="1"/>
</dbReference>
<dbReference type="PANTHER" id="PTHR45266:SF3">
    <property type="entry name" value="OXALOACETATE DECARBOXYLASE ALPHA CHAIN"/>
    <property type="match status" value="1"/>
</dbReference>
<dbReference type="Pfam" id="PF00364">
    <property type="entry name" value="Biotin_lipoyl"/>
    <property type="match status" value="1"/>
</dbReference>
<comment type="function">
    <text evidence="8">This protein is a component of the acetyl coenzyme A carboxylase complex; first, biotin carboxylase catalyzes the carboxylation of the carrier protein and then the transcarboxylase transfers the carboxyl group to form malonyl-CoA.</text>
</comment>
<dbReference type="Proteomes" id="UP000657006">
    <property type="component" value="Unassembled WGS sequence"/>
</dbReference>
<dbReference type="PANTHER" id="PTHR45266">
    <property type="entry name" value="OXALOACETATE DECARBOXYLASE ALPHA CHAIN"/>
    <property type="match status" value="1"/>
</dbReference>
<dbReference type="GO" id="GO:0003989">
    <property type="term" value="F:acetyl-CoA carboxylase activity"/>
    <property type="evidence" value="ECO:0007669"/>
    <property type="project" value="InterPro"/>
</dbReference>
<accession>A0A926DWB5</accession>
<evidence type="ECO:0000259" key="9">
    <source>
        <dbReference type="PROSITE" id="PS50968"/>
    </source>
</evidence>
<keyword evidence="5 8" id="KW-0443">Lipid metabolism</keyword>
<comment type="pathway">
    <text evidence="1 8">Lipid metabolism; fatty acid biosynthesis.</text>
</comment>
<evidence type="ECO:0000256" key="6">
    <source>
        <dbReference type="ARBA" id="ARBA00023160"/>
    </source>
</evidence>
<dbReference type="InterPro" id="IPR000089">
    <property type="entry name" value="Biotin_lipoyl"/>
</dbReference>
<protein>
    <recommendedName>
        <fullName evidence="2 8">Biotin carboxyl carrier protein of acetyl-CoA carboxylase</fullName>
    </recommendedName>
</protein>
<feature type="domain" description="Lipoyl-binding" evidence="9">
    <location>
        <begin position="82"/>
        <end position="158"/>
    </location>
</feature>
<comment type="caution">
    <text evidence="10">The sequence shown here is derived from an EMBL/GenBank/DDBJ whole genome shotgun (WGS) entry which is preliminary data.</text>
</comment>
<evidence type="ECO:0000256" key="1">
    <source>
        <dbReference type="ARBA" id="ARBA00005194"/>
    </source>
</evidence>
<evidence type="ECO:0000256" key="4">
    <source>
        <dbReference type="ARBA" id="ARBA00022832"/>
    </source>
</evidence>
<reference evidence="10" key="1">
    <citation type="submission" date="2020-08" db="EMBL/GenBank/DDBJ databases">
        <title>Genome public.</title>
        <authorList>
            <person name="Liu C."/>
            <person name="Sun Q."/>
        </authorList>
    </citation>
    <scope>NUCLEOTIDE SEQUENCE</scope>
    <source>
        <strain evidence="10">NSJ-32</strain>
    </source>
</reference>
<keyword evidence="3 8" id="KW-0444">Lipid biosynthesis</keyword>
<dbReference type="PRINTS" id="PR01071">
    <property type="entry name" value="ACOABIOTINCC"/>
</dbReference>
<keyword evidence="7 8" id="KW-0092">Biotin</keyword>
<gene>
    <name evidence="10" type="primary">accB</name>
    <name evidence="10" type="ORF">H8730_15000</name>
</gene>
<dbReference type="NCBIfam" id="TIGR00531">
    <property type="entry name" value="BCCP"/>
    <property type="match status" value="1"/>
</dbReference>
<dbReference type="SUPFAM" id="SSF51230">
    <property type="entry name" value="Single hybrid motif"/>
    <property type="match status" value="1"/>
</dbReference>
<dbReference type="FunFam" id="2.40.50.100:FF:000003">
    <property type="entry name" value="Acetyl-CoA carboxylase biotin carboxyl carrier protein"/>
    <property type="match status" value="1"/>
</dbReference>
<evidence type="ECO:0000256" key="8">
    <source>
        <dbReference type="RuleBase" id="RU364072"/>
    </source>
</evidence>
<dbReference type="InterPro" id="IPR001249">
    <property type="entry name" value="AcCoA_biotinCC"/>
</dbReference>
<evidence type="ECO:0000256" key="3">
    <source>
        <dbReference type="ARBA" id="ARBA00022516"/>
    </source>
</evidence>
<dbReference type="EMBL" id="JACRSQ010000034">
    <property type="protein sequence ID" value="MBC8544854.1"/>
    <property type="molecule type" value="Genomic_DNA"/>
</dbReference>
<evidence type="ECO:0000313" key="11">
    <source>
        <dbReference type="Proteomes" id="UP000657006"/>
    </source>
</evidence>
<dbReference type="PROSITE" id="PS50968">
    <property type="entry name" value="BIOTINYL_LIPOYL"/>
    <property type="match status" value="1"/>
</dbReference>
<keyword evidence="11" id="KW-1185">Reference proteome</keyword>
<dbReference type="GO" id="GO:0009317">
    <property type="term" value="C:acetyl-CoA carboxylase complex"/>
    <property type="evidence" value="ECO:0007669"/>
    <property type="project" value="InterPro"/>
</dbReference>
<name>A0A926DWB5_9FIRM</name>
<keyword evidence="6 8" id="KW-0275">Fatty acid biosynthesis</keyword>
<evidence type="ECO:0000256" key="2">
    <source>
        <dbReference type="ARBA" id="ARBA00017562"/>
    </source>
</evidence>
<evidence type="ECO:0000256" key="5">
    <source>
        <dbReference type="ARBA" id="ARBA00023098"/>
    </source>
</evidence>
<dbReference type="GO" id="GO:0006633">
    <property type="term" value="P:fatty acid biosynthetic process"/>
    <property type="evidence" value="ECO:0007669"/>
    <property type="project" value="UniProtKB-KW"/>
</dbReference>
<dbReference type="PROSITE" id="PS00188">
    <property type="entry name" value="BIOTIN"/>
    <property type="match status" value="1"/>
</dbReference>
<dbReference type="Gene3D" id="2.40.50.100">
    <property type="match status" value="1"/>
</dbReference>
<evidence type="ECO:0000313" key="10">
    <source>
        <dbReference type="EMBL" id="MBC8544854.1"/>
    </source>
</evidence>
<dbReference type="InterPro" id="IPR050709">
    <property type="entry name" value="Biotin_Carboxyl_Carrier/Decarb"/>
</dbReference>
<dbReference type="AlphaFoldDB" id="A0A926DWB5"/>
<keyword evidence="4 8" id="KW-0276">Fatty acid metabolism</keyword>
<proteinExistence type="predicted"/>
<sequence>MRRYNAMPSTEKRTAEEGYSVDEIKAIMREAASLRLSEVTIEGRDTKICIKTGAFIEESAMPVSPQEPASPAKETAVLDAHGKLITSPMVGTFYAASSPDTPPFVKVGDSVKKGQTLCIIEAMKLMNEIESDYTGIVKKILVSNEATVEYGQPLFEIEVTA</sequence>
<dbReference type="InterPro" id="IPR011053">
    <property type="entry name" value="Single_hybrid_motif"/>
</dbReference>
<evidence type="ECO:0000256" key="7">
    <source>
        <dbReference type="ARBA" id="ARBA00023267"/>
    </source>
</evidence>
<dbReference type="InterPro" id="IPR001882">
    <property type="entry name" value="Biotin_BS"/>
</dbReference>
<organism evidence="10 11">
    <name type="scientific">Bianquea renquensis</name>
    <dbReference type="NCBI Taxonomy" id="2763661"/>
    <lineage>
        <taxon>Bacteria</taxon>
        <taxon>Bacillati</taxon>
        <taxon>Bacillota</taxon>
        <taxon>Clostridia</taxon>
        <taxon>Eubacteriales</taxon>
        <taxon>Bianqueaceae</taxon>
        <taxon>Bianquea</taxon>
    </lineage>
</organism>